<comment type="caution">
    <text evidence="1">The sequence shown here is derived from an EMBL/GenBank/DDBJ whole genome shotgun (WGS) entry which is preliminary data.</text>
</comment>
<dbReference type="Proteomes" id="UP000324800">
    <property type="component" value="Unassembled WGS sequence"/>
</dbReference>
<reference evidence="1 2" key="1">
    <citation type="submission" date="2019-03" db="EMBL/GenBank/DDBJ databases">
        <title>Single cell metagenomics reveals metabolic interactions within the superorganism composed of flagellate Streblomastix strix and complex community of Bacteroidetes bacteria on its surface.</title>
        <authorList>
            <person name="Treitli S.C."/>
            <person name="Kolisko M."/>
            <person name="Husnik F."/>
            <person name="Keeling P."/>
            <person name="Hampl V."/>
        </authorList>
    </citation>
    <scope>NUCLEOTIDE SEQUENCE [LARGE SCALE GENOMIC DNA]</scope>
    <source>
        <strain evidence="1">ST1C</strain>
    </source>
</reference>
<dbReference type="EMBL" id="SNRW01004786">
    <property type="protein sequence ID" value="KAA6386482.1"/>
    <property type="molecule type" value="Genomic_DNA"/>
</dbReference>
<evidence type="ECO:0000313" key="2">
    <source>
        <dbReference type="Proteomes" id="UP000324800"/>
    </source>
</evidence>
<gene>
    <name evidence="1" type="ORF">EZS28_017992</name>
</gene>
<name>A0A5J4VVD3_9EUKA</name>
<dbReference type="AlphaFoldDB" id="A0A5J4VVD3"/>
<evidence type="ECO:0000313" key="1">
    <source>
        <dbReference type="EMBL" id="KAA6386482.1"/>
    </source>
</evidence>
<proteinExistence type="predicted"/>
<sequence length="132" mass="14648">MPSEETLVHGLFGAPCYKSRVSNMINAVGDFEPSATTQNVAVEEVISCKVVLHGAFPSLAYLVTTILQVDIGYYLELKITTCSINQNQALMKIFLTDCEIWRSSVAMWFTFSLNAVSARIAAYRDLQLVFSL</sequence>
<organism evidence="1 2">
    <name type="scientific">Streblomastix strix</name>
    <dbReference type="NCBI Taxonomy" id="222440"/>
    <lineage>
        <taxon>Eukaryota</taxon>
        <taxon>Metamonada</taxon>
        <taxon>Preaxostyla</taxon>
        <taxon>Oxymonadida</taxon>
        <taxon>Streblomastigidae</taxon>
        <taxon>Streblomastix</taxon>
    </lineage>
</organism>
<accession>A0A5J4VVD3</accession>
<protein>
    <submittedName>
        <fullName evidence="1">Uncharacterized protein</fullName>
    </submittedName>
</protein>